<dbReference type="OMA" id="APNKRIT"/>
<dbReference type="GO" id="GO:0050840">
    <property type="term" value="F:extracellular matrix binding"/>
    <property type="evidence" value="ECO:0000318"/>
    <property type="project" value="GO_Central"/>
</dbReference>
<organism evidence="11 12">
    <name type="scientific">Lepisosteus oculatus</name>
    <name type="common">Spotted gar</name>
    <dbReference type="NCBI Taxonomy" id="7918"/>
    <lineage>
        <taxon>Eukaryota</taxon>
        <taxon>Metazoa</taxon>
        <taxon>Chordata</taxon>
        <taxon>Craniata</taxon>
        <taxon>Vertebrata</taxon>
        <taxon>Euteleostomi</taxon>
        <taxon>Actinopterygii</taxon>
        <taxon>Neopterygii</taxon>
        <taxon>Holostei</taxon>
        <taxon>Semionotiformes</taxon>
        <taxon>Lepisosteidae</taxon>
        <taxon>Lepisosteus</taxon>
    </lineage>
</organism>
<dbReference type="GO" id="GO:1990430">
    <property type="term" value="F:extracellular matrix protein binding"/>
    <property type="evidence" value="ECO:0000318"/>
    <property type="project" value="GO_Central"/>
</dbReference>
<accession>W5M0N1</accession>
<sequence>VRGRAERRAGGAGPGAEMGPLWRSCLLASLLWLAGAGQAQDLGERDALCRPGGCYAVYFQRKTFLDAWRSCRDRGGNLATVKRPEEAALIHELFSGLEPRAAARARARIWIGLQRQPRQCSATRPLRGFTWITGDQDTQYTHWLREDSPSTCAAPRCVVMTHSQDPRDRQDNLKWQDGSCTLPVDGYLCRYAYRGMCPPLESEGGGPVLYSTPFHLVSALLSHVPFGSVASVPCPEGTRGDQSALCLQREDGGTGWSREAPFCSDAPRDWCRRDNGGCQHLCRAADAHYYCECLEGYELGADGQSCGPADACRGDPCEFECHAAGGGFLCACPEGYLLSAGPPSSPAGPRTPHLWTGPQTPHLLSGPLTPRTLTCPQTPHFWTGPQTPHLWTGPQTPRTPTCPLTPHTPHPDLPTDTPLLDWPTDTPALDWPTDTPHPDRPTDTPPPHWPTDTPPLDWPTDTPALDWLTYQPGLVWVPPDFGWETDTPPEGLTTTHPENRGRPTSGRAAPPDPTPDRWRTGRIGTPGATAAAAGSGGRASPEDEEGGTSGWHSPPSPPSTAGPPGTPTPPAPGSEAPPGGTSRQRRDNSWLLVALLVPLSIFVVVMVALGIVYCTRCAVRPRSKSVADCYRWITSS</sequence>
<keyword evidence="12" id="KW-1185">Reference proteome</keyword>
<dbReference type="SUPFAM" id="SSF56436">
    <property type="entry name" value="C-type lectin-like"/>
    <property type="match status" value="1"/>
</dbReference>
<dbReference type="GeneTree" id="ENSGT00940000156996"/>
<evidence type="ECO:0000259" key="10">
    <source>
        <dbReference type="PROSITE" id="PS50041"/>
    </source>
</evidence>
<evidence type="ECO:0000256" key="6">
    <source>
        <dbReference type="ARBA" id="ARBA00023136"/>
    </source>
</evidence>
<dbReference type="FunFam" id="3.10.100.10:FF:000061">
    <property type="entry name" value="CD248 molecule"/>
    <property type="match status" value="1"/>
</dbReference>
<name>W5M0N1_LEPOC</name>
<evidence type="ECO:0000256" key="3">
    <source>
        <dbReference type="ARBA" id="ARBA00022729"/>
    </source>
</evidence>
<feature type="chain" id="PRO_5004865449" evidence="9">
    <location>
        <begin position="40"/>
        <end position="636"/>
    </location>
</feature>
<dbReference type="PANTHER" id="PTHR14789">
    <property type="entry name" value="CHONDROLECTIN VARIANT CHODLFDELTAE"/>
    <property type="match status" value="1"/>
</dbReference>
<dbReference type="GO" id="GO:0016477">
    <property type="term" value="P:cell migration"/>
    <property type="evidence" value="ECO:0000318"/>
    <property type="project" value="GO_Central"/>
</dbReference>
<evidence type="ECO:0000256" key="9">
    <source>
        <dbReference type="SAM" id="SignalP"/>
    </source>
</evidence>
<dbReference type="AlphaFoldDB" id="W5M0N1"/>
<feature type="compositionally biased region" description="Pro residues" evidence="7">
    <location>
        <begin position="443"/>
        <end position="456"/>
    </location>
</feature>
<evidence type="ECO:0000256" key="2">
    <source>
        <dbReference type="ARBA" id="ARBA00022692"/>
    </source>
</evidence>
<dbReference type="InterPro" id="IPR001304">
    <property type="entry name" value="C-type_lectin-like"/>
</dbReference>
<keyword evidence="4" id="KW-0430">Lectin</keyword>
<reference evidence="11" key="2">
    <citation type="submission" date="2025-08" db="UniProtKB">
        <authorList>
            <consortium name="Ensembl"/>
        </authorList>
    </citation>
    <scope>IDENTIFICATION</scope>
</reference>
<dbReference type="SUPFAM" id="SSF57196">
    <property type="entry name" value="EGF/Laminin"/>
    <property type="match status" value="2"/>
</dbReference>
<dbReference type="InParanoid" id="W5M0N1"/>
<evidence type="ECO:0000313" key="12">
    <source>
        <dbReference type="Proteomes" id="UP000018468"/>
    </source>
</evidence>
<evidence type="ECO:0000256" key="1">
    <source>
        <dbReference type="ARBA" id="ARBA00004479"/>
    </source>
</evidence>
<evidence type="ECO:0000313" key="11">
    <source>
        <dbReference type="Ensembl" id="ENSLOCP00000001938.1"/>
    </source>
</evidence>
<dbReference type="eggNOG" id="ENOG502QQKI">
    <property type="taxonomic scope" value="Eukaryota"/>
</dbReference>
<dbReference type="Ensembl" id="ENSLOCT00000001943.1">
    <property type="protein sequence ID" value="ENSLOCP00000001938.1"/>
    <property type="gene ID" value="ENSLOCG00000001687.1"/>
</dbReference>
<feature type="signal peptide" evidence="9">
    <location>
        <begin position="1"/>
        <end position="39"/>
    </location>
</feature>
<evidence type="ECO:0000256" key="4">
    <source>
        <dbReference type="ARBA" id="ARBA00022734"/>
    </source>
</evidence>
<feature type="region of interest" description="Disordered" evidence="7">
    <location>
        <begin position="479"/>
        <end position="585"/>
    </location>
</feature>
<reference evidence="11" key="3">
    <citation type="submission" date="2025-09" db="UniProtKB">
        <authorList>
            <consortium name="Ensembl"/>
        </authorList>
    </citation>
    <scope>IDENTIFICATION</scope>
</reference>
<dbReference type="Gene3D" id="2.10.25.10">
    <property type="entry name" value="Laminin"/>
    <property type="match status" value="2"/>
</dbReference>
<dbReference type="Bgee" id="ENSLOCG00000001687">
    <property type="expression patterns" value="Expressed in zone of skin and 9 other cell types or tissues"/>
</dbReference>
<feature type="compositionally biased region" description="Low complexity" evidence="7">
    <location>
        <begin position="394"/>
        <end position="405"/>
    </location>
</feature>
<feature type="domain" description="C-type lectin" evidence="10">
    <location>
        <begin position="50"/>
        <end position="180"/>
    </location>
</feature>
<dbReference type="EMBL" id="AHAT01033968">
    <property type="status" value="NOT_ANNOTATED_CDS"/>
    <property type="molecule type" value="Genomic_DNA"/>
</dbReference>
<feature type="region of interest" description="Disordered" evidence="7">
    <location>
        <begin position="387"/>
        <end position="456"/>
    </location>
</feature>
<dbReference type="Pfam" id="PF00059">
    <property type="entry name" value="Lectin_C"/>
    <property type="match status" value="1"/>
</dbReference>
<feature type="transmembrane region" description="Helical" evidence="8">
    <location>
        <begin position="590"/>
        <end position="614"/>
    </location>
</feature>
<feature type="compositionally biased region" description="Low complexity" evidence="7">
    <location>
        <begin position="521"/>
        <end position="533"/>
    </location>
</feature>
<feature type="compositionally biased region" description="Low complexity" evidence="7">
    <location>
        <begin position="573"/>
        <end position="582"/>
    </location>
</feature>
<keyword evidence="6 8" id="KW-0472">Membrane</keyword>
<protein>
    <submittedName>
        <fullName evidence="11">CD248 molecule, endosialin a</fullName>
    </submittedName>
</protein>
<dbReference type="Pfam" id="PF14670">
    <property type="entry name" value="FXa_inhibition"/>
    <property type="match status" value="1"/>
</dbReference>
<dbReference type="SMART" id="SM00181">
    <property type="entry name" value="EGF"/>
    <property type="match status" value="2"/>
</dbReference>
<dbReference type="STRING" id="7918.ENSLOCP00000001938"/>
<dbReference type="Proteomes" id="UP000018468">
    <property type="component" value="Linkage group LG28"/>
</dbReference>
<keyword evidence="2 8" id="KW-0812">Transmembrane</keyword>
<dbReference type="CDD" id="cd03600">
    <property type="entry name" value="CLECT_thrombomodulin_like"/>
    <property type="match status" value="1"/>
</dbReference>
<dbReference type="PROSITE" id="PS50041">
    <property type="entry name" value="C_TYPE_LECTIN_2"/>
    <property type="match status" value="1"/>
</dbReference>
<proteinExistence type="predicted"/>
<evidence type="ECO:0000256" key="8">
    <source>
        <dbReference type="SAM" id="Phobius"/>
    </source>
</evidence>
<dbReference type="InterPro" id="IPR016187">
    <property type="entry name" value="CTDL_fold"/>
</dbReference>
<dbReference type="GO" id="GO:0030246">
    <property type="term" value="F:carbohydrate binding"/>
    <property type="evidence" value="ECO:0007669"/>
    <property type="project" value="UniProtKB-KW"/>
</dbReference>
<dbReference type="PANTHER" id="PTHR14789:SF4">
    <property type="entry name" value="ENDOSIALIN"/>
    <property type="match status" value="1"/>
</dbReference>
<keyword evidence="5 8" id="KW-1133">Transmembrane helix</keyword>
<dbReference type="InterPro" id="IPR016186">
    <property type="entry name" value="C-type_lectin-like/link_sf"/>
</dbReference>
<reference evidence="12" key="1">
    <citation type="submission" date="2011-12" db="EMBL/GenBank/DDBJ databases">
        <title>The Draft Genome of Lepisosteus oculatus.</title>
        <authorList>
            <consortium name="The Broad Institute Genome Assembly &amp; Analysis Group"/>
            <consortium name="Computational R&amp;D Group"/>
            <consortium name="and Sequencing Platform"/>
            <person name="Di Palma F."/>
            <person name="Alfoldi J."/>
            <person name="Johnson J."/>
            <person name="Berlin A."/>
            <person name="Gnerre S."/>
            <person name="Jaffe D."/>
            <person name="MacCallum I."/>
            <person name="Young S."/>
            <person name="Walker B.J."/>
            <person name="Lander E.S."/>
            <person name="Lindblad-Toh K."/>
        </authorList>
    </citation>
    <scope>NUCLEOTIDE SEQUENCE [LARGE SCALE GENOMIC DNA]</scope>
</reference>
<evidence type="ECO:0000256" key="7">
    <source>
        <dbReference type="SAM" id="MobiDB-lite"/>
    </source>
</evidence>
<dbReference type="GO" id="GO:0009897">
    <property type="term" value="C:external side of plasma membrane"/>
    <property type="evidence" value="ECO:0000318"/>
    <property type="project" value="GO_Central"/>
</dbReference>
<dbReference type="Gene3D" id="3.10.100.10">
    <property type="entry name" value="Mannose-Binding Protein A, subunit A"/>
    <property type="match status" value="1"/>
</dbReference>
<dbReference type="EMBL" id="AHAT01033967">
    <property type="status" value="NOT_ANNOTATED_CDS"/>
    <property type="molecule type" value="Genomic_DNA"/>
</dbReference>
<keyword evidence="3 9" id="KW-0732">Signal</keyword>
<dbReference type="FunCoup" id="W5M0N1">
    <property type="interactions" value="680"/>
</dbReference>
<feature type="compositionally biased region" description="Pro residues" evidence="7">
    <location>
        <begin position="554"/>
        <end position="572"/>
    </location>
</feature>
<evidence type="ECO:0000256" key="5">
    <source>
        <dbReference type="ARBA" id="ARBA00022989"/>
    </source>
</evidence>
<dbReference type="SMART" id="SM00034">
    <property type="entry name" value="CLECT"/>
    <property type="match status" value="1"/>
</dbReference>
<dbReference type="InterPro" id="IPR000742">
    <property type="entry name" value="EGF"/>
</dbReference>
<feature type="compositionally biased region" description="Low complexity" evidence="7">
    <location>
        <begin position="414"/>
        <end position="434"/>
    </location>
</feature>
<comment type="subcellular location">
    <subcellularLocation>
        <location evidence="1">Membrane</location>
        <topology evidence="1">Single-pass type I membrane protein</topology>
    </subcellularLocation>
</comment>
<dbReference type="InterPro" id="IPR051505">
    <property type="entry name" value="C-type_lectin_domain"/>
</dbReference>
<dbReference type="HOGENOM" id="CLU_027075_0_0_1"/>